<dbReference type="SUPFAM" id="SSF55729">
    <property type="entry name" value="Acyl-CoA N-acyltransferases (Nat)"/>
    <property type="match status" value="1"/>
</dbReference>
<dbReference type="InterPro" id="IPR041380">
    <property type="entry name" value="Acetyltransf_17"/>
</dbReference>
<evidence type="ECO:0000256" key="2">
    <source>
        <dbReference type="ARBA" id="ARBA00022679"/>
    </source>
</evidence>
<dbReference type="PROSITE" id="PS51186">
    <property type="entry name" value="GNAT"/>
    <property type="match status" value="1"/>
</dbReference>
<dbReference type="GO" id="GO:0030649">
    <property type="term" value="P:aminoglycoside antibiotic catabolic process"/>
    <property type="evidence" value="ECO:0007669"/>
    <property type="project" value="TreeGrafter"/>
</dbReference>
<comment type="similarity">
    <text evidence="1 4">Belongs to the acetyltransferase Eis family.</text>
</comment>
<gene>
    <name evidence="6" type="ORF">AVDCRST_MAG07-2450</name>
</gene>
<dbReference type="Pfam" id="PF13530">
    <property type="entry name" value="SCP2_2"/>
    <property type="match status" value="1"/>
</dbReference>
<organism evidence="6">
    <name type="scientific">uncultured Frankineae bacterium</name>
    <dbReference type="NCBI Taxonomy" id="437475"/>
    <lineage>
        <taxon>Bacteria</taxon>
        <taxon>Bacillati</taxon>
        <taxon>Actinomycetota</taxon>
        <taxon>Actinomycetes</taxon>
        <taxon>Frankiales</taxon>
        <taxon>environmental samples</taxon>
    </lineage>
</organism>
<dbReference type="InterPro" id="IPR036527">
    <property type="entry name" value="SCP2_sterol-bd_dom_sf"/>
</dbReference>
<dbReference type="Pfam" id="PF17668">
    <property type="entry name" value="Acetyltransf_17"/>
    <property type="match status" value="1"/>
</dbReference>
<name>A0A6J4LUY8_9ACTN</name>
<dbReference type="PANTHER" id="PTHR37817">
    <property type="entry name" value="N-ACETYLTRANSFERASE EIS"/>
    <property type="match status" value="1"/>
</dbReference>
<dbReference type="SUPFAM" id="SSF55718">
    <property type="entry name" value="SCP-like"/>
    <property type="match status" value="1"/>
</dbReference>
<dbReference type="HAMAP" id="MF_01812">
    <property type="entry name" value="Eis"/>
    <property type="match status" value="1"/>
</dbReference>
<dbReference type="Gene3D" id="3.40.630.30">
    <property type="match status" value="2"/>
</dbReference>
<feature type="active site" description="Proton acceptor; via carboxylate" evidence="4">
    <location>
        <position position="411"/>
    </location>
</feature>
<dbReference type="InterPro" id="IPR000182">
    <property type="entry name" value="GNAT_dom"/>
</dbReference>
<dbReference type="InterPro" id="IPR022902">
    <property type="entry name" value="NAcTrfase_Eis"/>
</dbReference>
<dbReference type="InterPro" id="IPR025559">
    <property type="entry name" value="Eis_dom"/>
</dbReference>
<dbReference type="GO" id="GO:0034069">
    <property type="term" value="F:aminoglycoside N-acetyltransferase activity"/>
    <property type="evidence" value="ECO:0007669"/>
    <property type="project" value="TreeGrafter"/>
</dbReference>
<evidence type="ECO:0000256" key="4">
    <source>
        <dbReference type="HAMAP-Rule" id="MF_01812"/>
    </source>
</evidence>
<feature type="binding site" evidence="4">
    <location>
        <begin position="96"/>
        <end position="98"/>
    </location>
    <ligand>
        <name>acetyl-CoA</name>
        <dbReference type="ChEBI" id="CHEBI:57288"/>
    </ligand>
</feature>
<keyword evidence="2 4" id="KW-0808">Transferase</keyword>
<dbReference type="EMBL" id="CADCUB010000119">
    <property type="protein sequence ID" value="CAA9342464.1"/>
    <property type="molecule type" value="Genomic_DNA"/>
</dbReference>
<evidence type="ECO:0000256" key="3">
    <source>
        <dbReference type="ARBA" id="ARBA00023315"/>
    </source>
</evidence>
<dbReference type="AlphaFoldDB" id="A0A6J4LUY8"/>
<dbReference type="Gene3D" id="3.30.1050.10">
    <property type="entry name" value="SCP2 sterol-binding domain"/>
    <property type="match status" value="1"/>
</dbReference>
<dbReference type="PANTHER" id="PTHR37817:SF1">
    <property type="entry name" value="N-ACETYLTRANSFERASE EIS"/>
    <property type="match status" value="1"/>
</dbReference>
<keyword evidence="3 4" id="KW-0012">Acyltransferase</keyword>
<dbReference type="Pfam" id="PF13527">
    <property type="entry name" value="Acetyltransf_9"/>
    <property type="match status" value="1"/>
</dbReference>
<evidence type="ECO:0000313" key="6">
    <source>
        <dbReference type="EMBL" id="CAA9342464.1"/>
    </source>
</evidence>
<sequence length="411" mass="44287">MPGGYPRREPVGDTVGVTVDVRVLSREDLPTAWAVLTRAFGEAVHPEDVEVELALADPARFYAAYADDRMVATAGSFAFDMAVPGAVLPVAGVTWVSVLPTYRRRGLLGGLMQRQLADLHAGGTAVAALWASESAIYGRYGYGPASWTVSVTLQRGAPFRTPVPPGRLELVEPDSPALPEIYAQVAARTPGFPARDATWWTYRLHDPAHDRGSASPLQAVLTDGGYALYAVDPVWTDSLPAGVVRVREVIAADAGATARLWRHLLDLDLTGEVQARILATDDPLLMWVLADPRRARARVRDNLWVRLVDLPQALGSRRYACPVDVVIEVSDGPAPWNTGRWRLSGDRAGAQCLPTTDPADLVVRPDDLGAAYLGGTPLRARPVEERTRGALDLASTAFGPLGPAPWCPQVF</sequence>
<evidence type="ECO:0000256" key="1">
    <source>
        <dbReference type="ARBA" id="ARBA00009213"/>
    </source>
</evidence>
<evidence type="ECO:0000259" key="5">
    <source>
        <dbReference type="PROSITE" id="PS51186"/>
    </source>
</evidence>
<feature type="binding site" evidence="4">
    <location>
        <begin position="132"/>
        <end position="133"/>
    </location>
    <ligand>
        <name>acetyl-CoA</name>
        <dbReference type="ChEBI" id="CHEBI:57288"/>
    </ligand>
</feature>
<dbReference type="NCBIfam" id="NF002367">
    <property type="entry name" value="PRK01346.1-4"/>
    <property type="match status" value="1"/>
</dbReference>
<dbReference type="InterPro" id="IPR051554">
    <property type="entry name" value="Acetyltransferase_Eis"/>
</dbReference>
<accession>A0A6J4LUY8</accession>
<comment type="subunit">
    <text evidence="4">Homohexamer; trimer of dimers.</text>
</comment>
<reference evidence="6" key="1">
    <citation type="submission" date="2020-02" db="EMBL/GenBank/DDBJ databases">
        <authorList>
            <person name="Meier V. D."/>
        </authorList>
    </citation>
    <scope>NUCLEOTIDE SEQUENCE</scope>
    <source>
        <strain evidence="6">AVDCRST_MAG07</strain>
    </source>
</reference>
<feature type="domain" description="N-acetyltransferase" evidence="5">
    <location>
        <begin position="19"/>
        <end position="175"/>
    </location>
</feature>
<protein>
    <recommendedName>
        <fullName evidence="5">N-acetyltransferase domain-containing protein</fullName>
    </recommendedName>
</protein>
<dbReference type="InterPro" id="IPR016181">
    <property type="entry name" value="Acyl_CoA_acyltransferase"/>
</dbReference>
<feature type="active site" description="Proton donor" evidence="4">
    <location>
        <position position="137"/>
    </location>
</feature>
<dbReference type="CDD" id="cd04301">
    <property type="entry name" value="NAT_SF"/>
    <property type="match status" value="1"/>
</dbReference>
<proteinExistence type="inferred from homology"/>
<feature type="binding site" evidence="4">
    <location>
        <begin position="104"/>
        <end position="109"/>
    </location>
    <ligand>
        <name>acetyl-CoA</name>
        <dbReference type="ChEBI" id="CHEBI:57288"/>
    </ligand>
</feature>